<accession>M7ZNW0</accession>
<dbReference type="STRING" id="4572.M7ZNW0"/>
<name>M7ZNW0_TRIUA</name>
<dbReference type="GO" id="GO:0004553">
    <property type="term" value="F:hydrolase activity, hydrolyzing O-glycosyl compounds"/>
    <property type="evidence" value="ECO:0007669"/>
    <property type="project" value="InterPro"/>
</dbReference>
<dbReference type="OMA" id="RWICECK"/>
<evidence type="ECO:0000256" key="3">
    <source>
        <dbReference type="ARBA" id="ARBA00023295"/>
    </source>
</evidence>
<dbReference type="Pfam" id="PF00332">
    <property type="entry name" value="Glyco_hydro_17"/>
    <property type="match status" value="1"/>
</dbReference>
<evidence type="ECO:0000256" key="2">
    <source>
        <dbReference type="ARBA" id="ARBA00022801"/>
    </source>
</evidence>
<keyword evidence="3 5" id="KW-0326">Glycosidase</keyword>
<comment type="similarity">
    <text evidence="1 4">Belongs to the glycosyl hydrolase 17 family.</text>
</comment>
<dbReference type="GO" id="GO:0005975">
    <property type="term" value="P:carbohydrate metabolic process"/>
    <property type="evidence" value="ECO:0007669"/>
    <property type="project" value="InterPro"/>
</dbReference>
<dbReference type="AlphaFoldDB" id="M7ZNW0"/>
<dbReference type="PANTHER" id="PTHR32227">
    <property type="entry name" value="GLUCAN ENDO-1,3-BETA-GLUCOSIDASE BG1-RELATED-RELATED"/>
    <property type="match status" value="1"/>
</dbReference>
<evidence type="ECO:0000313" key="6">
    <source>
        <dbReference type="EMBL" id="EMS61326.1"/>
    </source>
</evidence>
<keyword evidence="2 5" id="KW-0378">Hydrolase</keyword>
<dbReference type="PROSITE" id="PS00587">
    <property type="entry name" value="GLYCOSYL_HYDROL_F17"/>
    <property type="match status" value="1"/>
</dbReference>
<proteinExistence type="inferred from homology"/>
<dbReference type="EMBL" id="KD097931">
    <property type="protein sequence ID" value="EMS61326.1"/>
    <property type="molecule type" value="Genomic_DNA"/>
</dbReference>
<gene>
    <name evidence="6" type="ORF">TRIUR3_24843</name>
</gene>
<protein>
    <submittedName>
        <fullName evidence="6">Glucan endo-1,3-beta-glucosidase 5</fullName>
    </submittedName>
</protein>
<dbReference type="InterPro" id="IPR017853">
    <property type="entry name" value="GH"/>
</dbReference>
<dbReference type="InterPro" id="IPR000490">
    <property type="entry name" value="Glyco_hydro_17"/>
</dbReference>
<organism evidence="6">
    <name type="scientific">Triticum urartu</name>
    <name type="common">Red wild einkorn</name>
    <name type="synonym">Crithodium urartu</name>
    <dbReference type="NCBI Taxonomy" id="4572"/>
    <lineage>
        <taxon>Eukaryota</taxon>
        <taxon>Viridiplantae</taxon>
        <taxon>Streptophyta</taxon>
        <taxon>Embryophyta</taxon>
        <taxon>Tracheophyta</taxon>
        <taxon>Spermatophyta</taxon>
        <taxon>Magnoliopsida</taxon>
        <taxon>Liliopsida</taxon>
        <taxon>Poales</taxon>
        <taxon>Poaceae</taxon>
        <taxon>BOP clade</taxon>
        <taxon>Pooideae</taxon>
        <taxon>Triticodae</taxon>
        <taxon>Triticeae</taxon>
        <taxon>Triticinae</taxon>
        <taxon>Triticum</taxon>
    </lineage>
</organism>
<dbReference type="SUPFAM" id="SSF51445">
    <property type="entry name" value="(Trans)glycosidases"/>
    <property type="match status" value="1"/>
</dbReference>
<sequence length="336" mass="35729">MGWSALLLLWLLALAFRADALAANWGTRALHPLPGDVTVQLLKDNGFDKVKLFEADPAALKALGHSGIQVMLGLPNELLATVARDVAAAEQWVQRNVSHYVSDYGVDIRFVAVGNEPFLKSYKGQFEAATLPAVRNVQAALVKAGLARQVRVTVPLNADVYESLDGRPSSGDFRPDITTLMTSLVRFLLDSGGVLAINIYPFLSMDADANFPRDYAFFPAPGAPPSQASVQDGNVLYTNVFDANYDTLVAALEKHGLGNITVVVGEIGWPTDGDANANAAGAQKFNQGLFDRIVAGKGTPRRPQMPDVYDDSGAARAAAAWGAVVAVLALLAIVAL</sequence>
<evidence type="ECO:0000256" key="5">
    <source>
        <dbReference type="RuleBase" id="RU004336"/>
    </source>
</evidence>
<dbReference type="Gene3D" id="3.20.20.80">
    <property type="entry name" value="Glycosidases"/>
    <property type="match status" value="1"/>
</dbReference>
<dbReference type="eggNOG" id="ENOG502QR61">
    <property type="taxonomic scope" value="Eukaryota"/>
</dbReference>
<reference evidence="6" key="1">
    <citation type="journal article" date="2013" name="Nature">
        <title>Draft genome of the wheat A-genome progenitor Triticum urartu.</title>
        <authorList>
            <person name="Ling H.Q."/>
            <person name="Zhao S."/>
            <person name="Liu D."/>
            <person name="Wang J."/>
            <person name="Sun H."/>
            <person name="Zhang C."/>
            <person name="Fan H."/>
            <person name="Li D."/>
            <person name="Dong L."/>
            <person name="Tao Y."/>
            <person name="Gao C."/>
            <person name="Wu H."/>
            <person name="Li Y."/>
            <person name="Cui Y."/>
            <person name="Guo X."/>
            <person name="Zheng S."/>
            <person name="Wang B."/>
            <person name="Yu K."/>
            <person name="Liang Q."/>
            <person name="Yang W."/>
            <person name="Lou X."/>
            <person name="Chen J."/>
            <person name="Feng M."/>
            <person name="Jian J."/>
            <person name="Zhang X."/>
            <person name="Luo G."/>
            <person name="Jiang Y."/>
            <person name="Liu J."/>
            <person name="Wang Z."/>
            <person name="Sha Y."/>
            <person name="Zhang B."/>
            <person name="Wu H."/>
            <person name="Tang D."/>
            <person name="Shen Q."/>
            <person name="Xue P."/>
            <person name="Zou S."/>
            <person name="Wang X."/>
            <person name="Liu X."/>
            <person name="Wang F."/>
            <person name="Yang Y."/>
            <person name="An X."/>
            <person name="Dong Z."/>
            <person name="Zhang K."/>
            <person name="Zhang X."/>
            <person name="Luo M.C."/>
            <person name="Dvorak J."/>
            <person name="Tong Y."/>
            <person name="Wang J."/>
            <person name="Yang H."/>
            <person name="Li Z."/>
            <person name="Wang D."/>
            <person name="Zhang A."/>
            <person name="Wang J."/>
        </authorList>
    </citation>
    <scope>NUCLEOTIDE SEQUENCE</scope>
</reference>
<evidence type="ECO:0000256" key="4">
    <source>
        <dbReference type="RuleBase" id="RU004335"/>
    </source>
</evidence>
<dbReference type="InterPro" id="IPR044965">
    <property type="entry name" value="Glyco_hydro_17_plant"/>
</dbReference>
<evidence type="ECO:0000256" key="1">
    <source>
        <dbReference type="ARBA" id="ARBA00008773"/>
    </source>
</evidence>